<dbReference type="EMBL" id="CP068439">
    <property type="protein sequence ID" value="QQX76782.1"/>
    <property type="molecule type" value="Genomic_DNA"/>
</dbReference>
<proteinExistence type="predicted"/>
<sequence length="365" mass="41832">MEQDIKIKILYTIPNFDTAGSGKVVYDLINGLDKGIFEVEVACSSNRGSFFKEIESLGIPIHIIETTTNYRPYSTLFSRIKTIKNFFRKNKYDIVHSWHWSSDWTETIAARWAGAKWIYTKKAMSWGNKHWKIRSFLADFIITINDEMRSYFPKKKNQTLIPLGIDTDFYSPAIFPEKNCENGIFKIITVANLVPVKGVEVLIKTIKKLDDPTIKLTVLGDNANDYGTYLTSLCKELHIKQQVNFLGKKPDVRPYIAGSDLYVIPTLNEGRKEGMPMALVEAMSMGIPVLGSNISGIKFVLKDFKTLLFQADSESNLANEILKIRSLSSQERINLGNKLRKYVIENFNYNIFITEHQRLYKRIIA</sequence>
<dbReference type="Gene3D" id="3.40.50.2000">
    <property type="entry name" value="Glycogen Phosphorylase B"/>
    <property type="match status" value="2"/>
</dbReference>
<dbReference type="SUPFAM" id="SSF53756">
    <property type="entry name" value="UDP-Glycosyltransferase/glycogen phosphorylase"/>
    <property type="match status" value="1"/>
</dbReference>
<dbReference type="PANTHER" id="PTHR12526:SF630">
    <property type="entry name" value="GLYCOSYLTRANSFERASE"/>
    <property type="match status" value="1"/>
</dbReference>
<evidence type="ECO:0000259" key="1">
    <source>
        <dbReference type="Pfam" id="PF00534"/>
    </source>
</evidence>
<evidence type="ECO:0000259" key="2">
    <source>
        <dbReference type="Pfam" id="PF13439"/>
    </source>
</evidence>
<evidence type="ECO:0000313" key="3">
    <source>
        <dbReference type="EMBL" id="QQX76782.1"/>
    </source>
</evidence>
<dbReference type="InterPro" id="IPR028098">
    <property type="entry name" value="Glyco_trans_4-like_N"/>
</dbReference>
<name>A0ABX7DSK9_9FLAO</name>
<dbReference type="Pfam" id="PF00534">
    <property type="entry name" value="Glycos_transf_1"/>
    <property type="match status" value="1"/>
</dbReference>
<dbReference type="PANTHER" id="PTHR12526">
    <property type="entry name" value="GLYCOSYLTRANSFERASE"/>
    <property type="match status" value="1"/>
</dbReference>
<keyword evidence="4" id="KW-1185">Reference proteome</keyword>
<reference evidence="3 4" key="1">
    <citation type="submission" date="2021-01" db="EMBL/GenBank/DDBJ databases">
        <title>Aequorivita sp. strain KX20305, a bacterium isolated from the sediment collected at a cold seep field in South China Sea.</title>
        <authorList>
            <person name="Zhang H."/>
            <person name="Li C."/>
        </authorList>
    </citation>
    <scope>NUCLEOTIDE SEQUENCE [LARGE SCALE GENOMIC DNA]</scope>
    <source>
        <strain evidence="3 4">KX20305</strain>
    </source>
</reference>
<dbReference type="InterPro" id="IPR001296">
    <property type="entry name" value="Glyco_trans_1"/>
</dbReference>
<dbReference type="Proteomes" id="UP000629420">
    <property type="component" value="Chromosome"/>
</dbReference>
<dbReference type="Pfam" id="PF13439">
    <property type="entry name" value="Glyco_transf_4"/>
    <property type="match status" value="1"/>
</dbReference>
<dbReference type="CDD" id="cd03801">
    <property type="entry name" value="GT4_PimA-like"/>
    <property type="match status" value="1"/>
</dbReference>
<feature type="domain" description="Glycosyltransferase subfamily 4-like N-terminal" evidence="2">
    <location>
        <begin position="20"/>
        <end position="168"/>
    </location>
</feature>
<dbReference type="RefSeq" id="WP_202336646.1">
    <property type="nucleotide sequence ID" value="NZ_CP068439.1"/>
</dbReference>
<organism evidence="3 4">
    <name type="scientific">Aequorivita iocasae</name>
    <dbReference type="NCBI Taxonomy" id="2803865"/>
    <lineage>
        <taxon>Bacteria</taxon>
        <taxon>Pseudomonadati</taxon>
        <taxon>Bacteroidota</taxon>
        <taxon>Flavobacteriia</taxon>
        <taxon>Flavobacteriales</taxon>
        <taxon>Flavobacteriaceae</taxon>
        <taxon>Aequorivita</taxon>
    </lineage>
</organism>
<feature type="domain" description="Glycosyl transferase family 1" evidence="1">
    <location>
        <begin position="182"/>
        <end position="336"/>
    </location>
</feature>
<gene>
    <name evidence="3" type="ORF">JK629_00475</name>
</gene>
<evidence type="ECO:0000313" key="4">
    <source>
        <dbReference type="Proteomes" id="UP000629420"/>
    </source>
</evidence>
<protein>
    <submittedName>
        <fullName evidence="3">Glycosyltransferase family 4 protein</fullName>
    </submittedName>
</protein>
<accession>A0ABX7DSK9</accession>